<feature type="non-terminal residue" evidence="2">
    <location>
        <position position="409"/>
    </location>
</feature>
<accession>A0A059F1I3</accession>
<dbReference type="AlphaFoldDB" id="A0A059F1I3"/>
<protein>
    <recommendedName>
        <fullName evidence="4">Dynein heavy chain tail domain-containing protein</fullName>
    </recommendedName>
</protein>
<gene>
    <name evidence="2" type="ORF">H312_01567</name>
</gene>
<evidence type="ECO:0008006" key="4">
    <source>
        <dbReference type="Google" id="ProtNLM"/>
    </source>
</evidence>
<evidence type="ECO:0000256" key="1">
    <source>
        <dbReference type="SAM" id="SignalP"/>
    </source>
</evidence>
<dbReference type="HOGENOM" id="CLU_561353_0_0_1"/>
<evidence type="ECO:0000313" key="3">
    <source>
        <dbReference type="Proteomes" id="UP000030655"/>
    </source>
</evidence>
<dbReference type="Proteomes" id="UP000030655">
    <property type="component" value="Unassembled WGS sequence"/>
</dbReference>
<reference evidence="3" key="1">
    <citation type="submission" date="2013-02" db="EMBL/GenBank/DDBJ databases">
        <authorList>
            <consortium name="The Broad Institute Genome Sequencing Platform"/>
            <person name="Cuomo C."/>
            <person name="Becnel J."/>
            <person name="Sanscrainte N."/>
            <person name="Walker B."/>
            <person name="Young S.K."/>
            <person name="Zeng Q."/>
            <person name="Gargeya S."/>
            <person name="Fitzgerald M."/>
            <person name="Haas B."/>
            <person name="Abouelleil A."/>
            <person name="Alvarado L."/>
            <person name="Arachchi H.M."/>
            <person name="Berlin A.M."/>
            <person name="Chapman S.B."/>
            <person name="Dewar J."/>
            <person name="Goldberg J."/>
            <person name="Griggs A."/>
            <person name="Gujja S."/>
            <person name="Hansen M."/>
            <person name="Howarth C."/>
            <person name="Imamovic A."/>
            <person name="Larimer J."/>
            <person name="McCowan C."/>
            <person name="Murphy C."/>
            <person name="Neiman D."/>
            <person name="Pearson M."/>
            <person name="Priest M."/>
            <person name="Roberts A."/>
            <person name="Saif S."/>
            <person name="Shea T."/>
            <person name="Sisk P."/>
            <person name="Sykes S."/>
            <person name="Wortman J."/>
            <person name="Nusbaum C."/>
            <person name="Birren B."/>
        </authorList>
    </citation>
    <scope>NUCLEOTIDE SEQUENCE [LARGE SCALE GENOMIC DNA]</scope>
    <source>
        <strain evidence="3">PRA339</strain>
    </source>
</reference>
<feature type="signal peptide" evidence="1">
    <location>
        <begin position="1"/>
        <end position="17"/>
    </location>
</feature>
<organism evidence="2 3">
    <name type="scientific">Anncaliia algerae PRA339</name>
    <dbReference type="NCBI Taxonomy" id="1288291"/>
    <lineage>
        <taxon>Eukaryota</taxon>
        <taxon>Fungi</taxon>
        <taxon>Fungi incertae sedis</taxon>
        <taxon>Microsporidia</taxon>
        <taxon>Tubulinosematoidea</taxon>
        <taxon>Tubulinosematidae</taxon>
        <taxon>Anncaliia</taxon>
    </lineage>
</organism>
<keyword evidence="3" id="KW-1185">Reference proteome</keyword>
<name>A0A059F1I3_9MICR</name>
<dbReference type="EMBL" id="KK365153">
    <property type="protein sequence ID" value="KCZ81020.1"/>
    <property type="molecule type" value="Genomic_DNA"/>
</dbReference>
<dbReference type="OrthoDB" id="10328007at2759"/>
<feature type="chain" id="PRO_5001571747" description="Dynein heavy chain tail domain-containing protein" evidence="1">
    <location>
        <begin position="18"/>
        <end position="409"/>
    </location>
</feature>
<proteinExistence type="predicted"/>
<sequence>MIKILFLCLNFIQPAEILKNNIFTIEKSDKNNIRHSLNLKISILDELEKIFREELLPSINSIELNYDKGNRIFNNYSNEEFALHAKNFVLQIKNLSQFLKKSTFLLGWLEKVLKKIRALINKKNIFFKRRLLVILNFLEEIYSEIMTLDYNSKYILQENKSIQIIIVHRFQGIVFLCQLNKLKLNLEIFYSELKRLTIFLHRIFEFYLEAEDKYNRDCNDFIYKLIAQEYKYIHKTEKQNTFLRFKRLLYKRKKNFTKNLKILCSLGKIKKLKIFAKDFENVSEKIINKNKKTKETIYSEEYLLEKILMDIRVNDQMILLNNLSFKKYFDEHLNFNLKFLDEMNTGFSNIITFLEEGTFSVENSILNDQAKKEFNKVISEFFNVNFNIYISCVSFLLNVYVRLNTFQKL</sequence>
<keyword evidence="1" id="KW-0732">Signal</keyword>
<evidence type="ECO:0000313" key="2">
    <source>
        <dbReference type="EMBL" id="KCZ81020.1"/>
    </source>
</evidence>
<dbReference type="VEuPathDB" id="MicrosporidiaDB:H312_01567"/>
<reference evidence="2 3" key="2">
    <citation type="submission" date="2014-03" db="EMBL/GenBank/DDBJ databases">
        <title>The Genome Sequence of Anncaliia algerae insect isolate PRA339.</title>
        <authorList>
            <consortium name="The Broad Institute Genome Sequencing Platform"/>
            <consortium name="The Broad Institute Genome Sequencing Center for Infectious Disease"/>
            <person name="Cuomo C."/>
            <person name="Becnel J."/>
            <person name="Sanscrainte N."/>
            <person name="Walker B."/>
            <person name="Young S.K."/>
            <person name="Zeng Q."/>
            <person name="Gargeya S."/>
            <person name="Fitzgerald M."/>
            <person name="Haas B."/>
            <person name="Abouelleil A."/>
            <person name="Alvarado L."/>
            <person name="Arachchi H.M."/>
            <person name="Berlin A.M."/>
            <person name="Chapman S.B."/>
            <person name="Dewar J."/>
            <person name="Goldberg J."/>
            <person name="Griggs A."/>
            <person name="Gujja S."/>
            <person name="Hansen M."/>
            <person name="Howarth C."/>
            <person name="Imamovic A."/>
            <person name="Larimer J."/>
            <person name="McCowan C."/>
            <person name="Murphy C."/>
            <person name="Neiman D."/>
            <person name="Pearson M."/>
            <person name="Priest M."/>
            <person name="Roberts A."/>
            <person name="Saif S."/>
            <person name="Shea T."/>
            <person name="Sisk P."/>
            <person name="Sykes S."/>
            <person name="Wortman J."/>
            <person name="Nusbaum C."/>
            <person name="Birren B."/>
        </authorList>
    </citation>
    <scope>NUCLEOTIDE SEQUENCE [LARGE SCALE GENOMIC DNA]</scope>
    <source>
        <strain evidence="2 3">PRA339</strain>
    </source>
</reference>